<accession>A0A7I7SJL1</accession>
<keyword evidence="2" id="KW-1185">Reference proteome</keyword>
<dbReference type="KEGG" id="msar:MSAR_00890"/>
<sequence>MAVSTTFRCHLQTWLPEPGTGTYRLDVFREPHVDDRWVCRRDHSITLPYRELILRTTDVVPYVIPEVALLFKAKHLRDKGDADFVRALPDLGPARRSRLRRWLELVHPGHRWIDSL</sequence>
<dbReference type="EMBL" id="AP022595">
    <property type="protein sequence ID" value="BBY56953.1"/>
    <property type="molecule type" value="Genomic_DNA"/>
</dbReference>
<name>A0A7I7SJL1_9MYCO</name>
<evidence type="ECO:0000313" key="1">
    <source>
        <dbReference type="EMBL" id="BBY56953.1"/>
    </source>
</evidence>
<gene>
    <name evidence="1" type="ORF">MSAR_00890</name>
</gene>
<dbReference type="Proteomes" id="UP000466445">
    <property type="component" value="Chromosome"/>
</dbReference>
<proteinExistence type="predicted"/>
<reference evidence="1 2" key="1">
    <citation type="journal article" date="2019" name="Emerg. Microbes Infect.">
        <title>Comprehensive subspecies identification of 175 nontuberculous mycobacteria species based on 7547 genomic profiles.</title>
        <authorList>
            <person name="Matsumoto Y."/>
            <person name="Kinjo T."/>
            <person name="Motooka D."/>
            <person name="Nabeya D."/>
            <person name="Jung N."/>
            <person name="Uechi K."/>
            <person name="Horii T."/>
            <person name="Iida T."/>
            <person name="Fujita J."/>
            <person name="Nakamura S."/>
        </authorList>
    </citation>
    <scope>NUCLEOTIDE SEQUENCE [LARGE SCALE GENOMIC DNA]</scope>
    <source>
        <strain evidence="1 2">JCM 30395</strain>
    </source>
</reference>
<protein>
    <submittedName>
        <fullName evidence="1">Uncharacterized protein</fullName>
    </submittedName>
</protein>
<organism evidence="1 2">
    <name type="scientific">Mycolicibacterium sarraceniae</name>
    <dbReference type="NCBI Taxonomy" id="1534348"/>
    <lineage>
        <taxon>Bacteria</taxon>
        <taxon>Bacillati</taxon>
        <taxon>Actinomycetota</taxon>
        <taxon>Actinomycetes</taxon>
        <taxon>Mycobacteriales</taxon>
        <taxon>Mycobacteriaceae</taxon>
        <taxon>Mycolicibacterium</taxon>
    </lineage>
</organism>
<dbReference type="AlphaFoldDB" id="A0A7I7SJL1"/>
<evidence type="ECO:0000313" key="2">
    <source>
        <dbReference type="Proteomes" id="UP000466445"/>
    </source>
</evidence>